<dbReference type="RefSeq" id="WP_225398655.1">
    <property type="nucleotide sequence ID" value="NZ_JAYJJQ010000012.1"/>
</dbReference>
<evidence type="ECO:0000313" key="1">
    <source>
        <dbReference type="EMBL" id="MEB3070282.1"/>
    </source>
</evidence>
<protein>
    <submittedName>
        <fullName evidence="1">Uncharacterized protein</fullName>
    </submittedName>
</protein>
<keyword evidence="2" id="KW-1185">Reference proteome</keyword>
<proteinExistence type="predicted"/>
<dbReference type="EMBL" id="JAYJJQ010000012">
    <property type="protein sequence ID" value="MEB3070282.1"/>
    <property type="molecule type" value="Genomic_DNA"/>
</dbReference>
<gene>
    <name evidence="1" type="ORF">K5L39_13915</name>
</gene>
<evidence type="ECO:0000313" key="2">
    <source>
        <dbReference type="Proteomes" id="UP001299283"/>
    </source>
</evidence>
<organism evidence="1 2">
    <name type="scientific">[Mycobacterium] vasticus</name>
    <dbReference type="NCBI Taxonomy" id="2875777"/>
    <lineage>
        <taxon>Bacteria</taxon>
        <taxon>Bacillati</taxon>
        <taxon>Actinomycetota</taxon>
        <taxon>Actinomycetes</taxon>
        <taxon>Mycobacteriales</taxon>
        <taxon>Mycobacteriaceae</taxon>
        <taxon>Mycolicibacter</taxon>
    </lineage>
</organism>
<name>A0ABU5YYQ9_9MYCO</name>
<reference evidence="1 2" key="1">
    <citation type="submission" date="2023-12" db="EMBL/GenBank/DDBJ databases">
        <title>Description of new species of Mycobacterium terrae complex isolated from sewage at the Sao Paulo Zoological Park Foundation in Brazil.</title>
        <authorList>
            <person name="Romagnoli C.L."/>
            <person name="Conceicao E.C."/>
            <person name="Machado E."/>
            <person name="Barreto L.B.P.F."/>
            <person name="Sharma A."/>
            <person name="Silva N.M."/>
            <person name="Marques L.E."/>
            <person name="Juliana M.A."/>
            <person name="Lourenco M.C.S."/>
            <person name="Digiampietri L.A."/>
            <person name="Suffys P.N."/>
            <person name="Viana-Niero C."/>
        </authorList>
    </citation>
    <scope>NUCLEOTIDE SEQUENCE [LARGE SCALE GENOMIC DNA]</scope>
    <source>
        <strain evidence="1 2">MYC017</strain>
    </source>
</reference>
<comment type="caution">
    <text evidence="1">The sequence shown here is derived from an EMBL/GenBank/DDBJ whole genome shotgun (WGS) entry which is preliminary data.</text>
</comment>
<sequence>MTMTNNLPRRGDFDHQPLVGFFRPEADQHLLHQGYFGLVLEGTYFYGIMHTEDGEEFAFIRKAVTYTTRDISIMAADETGLRVHPASAQGAKGCKVERHLVDGRETFVGGSSRGANFEVRLGDDDFLWREQGSEGSLLDISGTSAAPGFQVYVPWRTEPGEGGVPGEVGACFYTSTPYLAEGTMLGKPVTGFFAVDHSYLPNGVGWNNSAIWMRLQGGWNVFANEYEDGSIEWGHMSIGKDRFRFVAVTSADSVLVNSSSVEDKIEWRDDEFVDRITFDVGDGKPWEFVTDPNGKMVDFSAARPGWSGHTGVIRRVGETRALKRHWAWQEVFPSRV</sequence>
<dbReference type="Proteomes" id="UP001299283">
    <property type="component" value="Unassembled WGS sequence"/>
</dbReference>
<accession>A0ABU5YYQ9</accession>